<evidence type="ECO:0000313" key="2">
    <source>
        <dbReference type="Proteomes" id="UP000270094"/>
    </source>
</evidence>
<dbReference type="OrthoDB" id="5818996at2759"/>
<dbReference type="AlphaFoldDB" id="A0A3P7JGD7"/>
<organism evidence="1 2">
    <name type="scientific">Strongylus vulgaris</name>
    <name type="common">Blood worm</name>
    <dbReference type="NCBI Taxonomy" id="40348"/>
    <lineage>
        <taxon>Eukaryota</taxon>
        <taxon>Metazoa</taxon>
        <taxon>Ecdysozoa</taxon>
        <taxon>Nematoda</taxon>
        <taxon>Chromadorea</taxon>
        <taxon>Rhabditida</taxon>
        <taxon>Rhabditina</taxon>
        <taxon>Rhabditomorpha</taxon>
        <taxon>Strongyloidea</taxon>
        <taxon>Strongylidae</taxon>
        <taxon>Strongylus</taxon>
    </lineage>
</organism>
<protein>
    <submittedName>
        <fullName evidence="1">Uncharacterized protein</fullName>
    </submittedName>
</protein>
<name>A0A3P7JGD7_STRVU</name>
<dbReference type="Proteomes" id="UP000270094">
    <property type="component" value="Unassembled WGS sequence"/>
</dbReference>
<evidence type="ECO:0000313" key="1">
    <source>
        <dbReference type="EMBL" id="VDM79019.1"/>
    </source>
</evidence>
<dbReference type="EMBL" id="UYYB01103673">
    <property type="protein sequence ID" value="VDM79019.1"/>
    <property type="molecule type" value="Genomic_DNA"/>
</dbReference>
<feature type="non-terminal residue" evidence="1">
    <location>
        <position position="62"/>
    </location>
</feature>
<sequence>MSPGSTAVEDVVMVRQEEGKLDGTPNEPPRKIRVVETKKSVDPGAFPELQAIKDVISGIPEE</sequence>
<gene>
    <name evidence="1" type="ORF">SVUK_LOCUS14017</name>
</gene>
<keyword evidence="2" id="KW-1185">Reference proteome</keyword>
<reference evidence="1 2" key="1">
    <citation type="submission" date="2018-11" db="EMBL/GenBank/DDBJ databases">
        <authorList>
            <consortium name="Pathogen Informatics"/>
        </authorList>
    </citation>
    <scope>NUCLEOTIDE SEQUENCE [LARGE SCALE GENOMIC DNA]</scope>
</reference>
<proteinExistence type="predicted"/>
<accession>A0A3P7JGD7</accession>